<keyword evidence="1 5" id="KW-0963">Cytoplasm</keyword>
<accession>A0A1H7G279</accession>
<dbReference type="Pfam" id="PF03652">
    <property type="entry name" value="RuvX"/>
    <property type="match status" value="1"/>
</dbReference>
<keyword evidence="2 5" id="KW-0690">Ribosome biogenesis</keyword>
<reference evidence="7 8" key="1">
    <citation type="submission" date="2016-10" db="EMBL/GenBank/DDBJ databases">
        <authorList>
            <person name="de Groot N.N."/>
        </authorList>
    </citation>
    <scope>NUCLEOTIDE SEQUENCE [LARGE SCALE GENOMIC DNA]</scope>
    <source>
        <strain evidence="7 8">Nv1</strain>
    </source>
</reference>
<protein>
    <recommendedName>
        <fullName evidence="5">Putative pre-16S rRNA nuclease</fullName>
        <ecNumber evidence="5">3.1.-.-</ecNumber>
    </recommendedName>
</protein>
<dbReference type="AlphaFoldDB" id="A0A1H7G279"/>
<dbReference type="HAMAP" id="MF_00651">
    <property type="entry name" value="Nuclease_YqgF"/>
    <property type="match status" value="1"/>
</dbReference>
<keyword evidence="8" id="KW-1185">Reference proteome</keyword>
<feature type="domain" description="YqgF/RNase H-like" evidence="6">
    <location>
        <begin position="25"/>
        <end position="125"/>
    </location>
</feature>
<evidence type="ECO:0000256" key="5">
    <source>
        <dbReference type="HAMAP-Rule" id="MF_00651"/>
    </source>
</evidence>
<dbReference type="GO" id="GO:0000967">
    <property type="term" value="P:rRNA 5'-end processing"/>
    <property type="evidence" value="ECO:0007669"/>
    <property type="project" value="UniProtKB-UniRule"/>
</dbReference>
<dbReference type="SUPFAM" id="SSF53098">
    <property type="entry name" value="Ribonuclease H-like"/>
    <property type="match status" value="1"/>
</dbReference>
<comment type="function">
    <text evidence="5">Could be a nuclease involved in processing of the 5'-end of pre-16S rRNA.</text>
</comment>
<dbReference type="EMBL" id="FOBH01000001">
    <property type="protein sequence ID" value="SEK32218.1"/>
    <property type="molecule type" value="Genomic_DNA"/>
</dbReference>
<dbReference type="RefSeq" id="WP_090826812.1">
    <property type="nucleotide sequence ID" value="NZ_FOBH01000001.1"/>
</dbReference>
<dbReference type="PANTHER" id="PTHR33317:SF4">
    <property type="entry name" value="POLYNUCLEOTIDYL TRANSFERASE, RIBONUCLEASE H-LIKE SUPERFAMILY PROTEIN"/>
    <property type="match status" value="1"/>
</dbReference>
<evidence type="ECO:0000256" key="2">
    <source>
        <dbReference type="ARBA" id="ARBA00022517"/>
    </source>
</evidence>
<keyword evidence="4 5" id="KW-0378">Hydrolase</keyword>
<dbReference type="CDD" id="cd16964">
    <property type="entry name" value="YqgF"/>
    <property type="match status" value="1"/>
</dbReference>
<dbReference type="InterPro" id="IPR005227">
    <property type="entry name" value="YqgF"/>
</dbReference>
<organism evidence="7 8">
    <name type="scientific">Nitrosovibrio tenuis</name>
    <dbReference type="NCBI Taxonomy" id="1233"/>
    <lineage>
        <taxon>Bacteria</taxon>
        <taxon>Pseudomonadati</taxon>
        <taxon>Pseudomonadota</taxon>
        <taxon>Betaproteobacteria</taxon>
        <taxon>Nitrosomonadales</taxon>
        <taxon>Nitrosomonadaceae</taxon>
        <taxon>Nitrosovibrio</taxon>
    </lineage>
</organism>
<keyword evidence="3 5" id="KW-0540">Nuclease</keyword>
<dbReference type="GO" id="GO:0005829">
    <property type="term" value="C:cytosol"/>
    <property type="evidence" value="ECO:0007669"/>
    <property type="project" value="TreeGrafter"/>
</dbReference>
<dbReference type="Proteomes" id="UP000198620">
    <property type="component" value="Unassembled WGS sequence"/>
</dbReference>
<proteinExistence type="inferred from homology"/>
<gene>
    <name evidence="7" type="ORF">SAMN05216387_101151</name>
</gene>
<dbReference type="Gene3D" id="3.30.420.140">
    <property type="entry name" value="YqgF/RNase H-like domain"/>
    <property type="match status" value="1"/>
</dbReference>
<name>A0A1H7G279_9PROT</name>
<dbReference type="NCBIfam" id="TIGR00250">
    <property type="entry name" value="RNAse_H_YqgF"/>
    <property type="match status" value="1"/>
</dbReference>
<dbReference type="GO" id="GO:0016788">
    <property type="term" value="F:hydrolase activity, acting on ester bonds"/>
    <property type="evidence" value="ECO:0007669"/>
    <property type="project" value="UniProtKB-UniRule"/>
</dbReference>
<evidence type="ECO:0000259" key="6">
    <source>
        <dbReference type="SMART" id="SM00732"/>
    </source>
</evidence>
<dbReference type="SMART" id="SM00732">
    <property type="entry name" value="YqgFc"/>
    <property type="match status" value="1"/>
</dbReference>
<dbReference type="STRING" id="1233.SAMN05216387_101151"/>
<dbReference type="InterPro" id="IPR012337">
    <property type="entry name" value="RNaseH-like_sf"/>
</dbReference>
<dbReference type="PANTHER" id="PTHR33317">
    <property type="entry name" value="POLYNUCLEOTIDYL TRANSFERASE, RIBONUCLEASE H-LIKE SUPERFAMILY PROTEIN"/>
    <property type="match status" value="1"/>
</dbReference>
<comment type="subcellular location">
    <subcellularLocation>
        <location evidence="5">Cytoplasm</location>
    </subcellularLocation>
</comment>
<dbReference type="InterPro" id="IPR037027">
    <property type="entry name" value="YqgF/RNaseH-like_dom_sf"/>
</dbReference>
<dbReference type="InterPro" id="IPR006641">
    <property type="entry name" value="YqgF/RNaseH-like_dom"/>
</dbReference>
<dbReference type="OrthoDB" id="9796140at2"/>
<dbReference type="GO" id="GO:0004518">
    <property type="term" value="F:nuclease activity"/>
    <property type="evidence" value="ECO:0007669"/>
    <property type="project" value="UniProtKB-KW"/>
</dbReference>
<evidence type="ECO:0000313" key="8">
    <source>
        <dbReference type="Proteomes" id="UP000198620"/>
    </source>
</evidence>
<evidence type="ECO:0000256" key="3">
    <source>
        <dbReference type="ARBA" id="ARBA00022722"/>
    </source>
</evidence>
<dbReference type="EC" id="3.1.-.-" evidence="5"/>
<evidence type="ECO:0000256" key="1">
    <source>
        <dbReference type="ARBA" id="ARBA00022490"/>
    </source>
</evidence>
<sequence>MQNRGPQLLAAGSLPANNAAGKTDGAVLAFDFGQKRIGVAVGNLGLGLAHPLATISSMNTVEQFETIFQLIREWQPVLLVVGLPLHADGIEHELTRQSRRFARRLEGRFGIHTVLVDERHTSIDASLALREAGVKGRKQKPMLDQVAAQLILQSYFDGNDATA</sequence>
<evidence type="ECO:0000256" key="4">
    <source>
        <dbReference type="ARBA" id="ARBA00022801"/>
    </source>
</evidence>
<comment type="similarity">
    <text evidence="5">Belongs to the YqgF HJR family.</text>
</comment>
<evidence type="ECO:0000313" key="7">
    <source>
        <dbReference type="EMBL" id="SEK32218.1"/>
    </source>
</evidence>